<evidence type="ECO:0000313" key="4">
    <source>
        <dbReference type="EMBL" id="TDL23614.1"/>
    </source>
</evidence>
<proteinExistence type="inferred from homology"/>
<evidence type="ECO:0000259" key="3">
    <source>
        <dbReference type="Pfam" id="PF01370"/>
    </source>
</evidence>
<evidence type="ECO:0000256" key="1">
    <source>
        <dbReference type="ARBA" id="ARBA00023002"/>
    </source>
</evidence>
<feature type="domain" description="NAD-dependent epimerase/dehydratase" evidence="3">
    <location>
        <begin position="4"/>
        <end position="256"/>
    </location>
</feature>
<dbReference type="InterPro" id="IPR001509">
    <property type="entry name" value="Epimerase_deHydtase"/>
</dbReference>
<name>A0A4Y7Q7Q9_9AGAM</name>
<dbReference type="Proteomes" id="UP000294933">
    <property type="component" value="Unassembled WGS sequence"/>
</dbReference>
<evidence type="ECO:0000313" key="5">
    <source>
        <dbReference type="Proteomes" id="UP000294933"/>
    </source>
</evidence>
<dbReference type="GO" id="GO:0016616">
    <property type="term" value="F:oxidoreductase activity, acting on the CH-OH group of donors, NAD or NADP as acceptor"/>
    <property type="evidence" value="ECO:0007669"/>
    <property type="project" value="TreeGrafter"/>
</dbReference>
<organism evidence="4 5">
    <name type="scientific">Rickenella mellea</name>
    <dbReference type="NCBI Taxonomy" id="50990"/>
    <lineage>
        <taxon>Eukaryota</taxon>
        <taxon>Fungi</taxon>
        <taxon>Dikarya</taxon>
        <taxon>Basidiomycota</taxon>
        <taxon>Agaricomycotina</taxon>
        <taxon>Agaricomycetes</taxon>
        <taxon>Hymenochaetales</taxon>
        <taxon>Rickenellaceae</taxon>
        <taxon>Rickenella</taxon>
    </lineage>
</organism>
<dbReference type="SUPFAM" id="SSF51735">
    <property type="entry name" value="NAD(P)-binding Rossmann-fold domains"/>
    <property type="match status" value="1"/>
</dbReference>
<evidence type="ECO:0000256" key="2">
    <source>
        <dbReference type="ARBA" id="ARBA00023445"/>
    </source>
</evidence>
<comment type="similarity">
    <text evidence="2">Belongs to the NAD(P)-dependent epimerase/dehydratase family. Dihydroflavonol-4-reductase subfamily.</text>
</comment>
<dbReference type="InterPro" id="IPR050425">
    <property type="entry name" value="NAD(P)_dehydrat-like"/>
</dbReference>
<dbReference type="EMBL" id="ML170169">
    <property type="protein sequence ID" value="TDL23614.1"/>
    <property type="molecule type" value="Genomic_DNA"/>
</dbReference>
<dbReference type="PANTHER" id="PTHR10366">
    <property type="entry name" value="NAD DEPENDENT EPIMERASE/DEHYDRATASE"/>
    <property type="match status" value="1"/>
</dbReference>
<dbReference type="InterPro" id="IPR036291">
    <property type="entry name" value="NAD(P)-bd_dom_sf"/>
</dbReference>
<dbReference type="VEuPathDB" id="FungiDB:BD410DRAFT_786849"/>
<reference evidence="4 5" key="1">
    <citation type="submission" date="2018-06" db="EMBL/GenBank/DDBJ databases">
        <title>A transcriptomic atlas of mushroom development highlights an independent origin of complex multicellularity.</title>
        <authorList>
            <consortium name="DOE Joint Genome Institute"/>
            <person name="Krizsan K."/>
            <person name="Almasi E."/>
            <person name="Merenyi Z."/>
            <person name="Sahu N."/>
            <person name="Viragh M."/>
            <person name="Koszo T."/>
            <person name="Mondo S."/>
            <person name="Kiss B."/>
            <person name="Balint B."/>
            <person name="Kues U."/>
            <person name="Barry K."/>
            <person name="Hegedus J.C."/>
            <person name="Henrissat B."/>
            <person name="Johnson J."/>
            <person name="Lipzen A."/>
            <person name="Ohm R."/>
            <person name="Nagy I."/>
            <person name="Pangilinan J."/>
            <person name="Yan J."/>
            <person name="Xiong Y."/>
            <person name="Grigoriev I.V."/>
            <person name="Hibbett D.S."/>
            <person name="Nagy L.G."/>
        </authorList>
    </citation>
    <scope>NUCLEOTIDE SEQUENCE [LARGE SCALE GENOMIC DNA]</scope>
    <source>
        <strain evidence="4 5">SZMC22713</strain>
    </source>
</reference>
<keyword evidence="5" id="KW-1185">Reference proteome</keyword>
<gene>
    <name evidence="4" type="ORF">BD410DRAFT_786849</name>
</gene>
<keyword evidence="1" id="KW-0560">Oxidoreductase</keyword>
<dbReference type="OrthoDB" id="2735536at2759"/>
<dbReference type="STRING" id="50990.A0A4Y7Q7Q9"/>
<sequence>MSRILITGVTGFLGAHVLHQALEAGYTINVTTRPAKVDSLQKHLGDKVQVFGVDDVVTGDYSSALKGVSAVIHCAGPLIGKSGTDAILTGSIDGVLNIIKQAVNAEVYKIVFTSTLLTANFDPKIVFSDHIYTDKDWFPATKEETKDKSHDAWWFYYAAKTIAEQEAFAFANSHPEADITSINPSFFYGPFAPQYQIGKGDVGALSSNGMFYQNVLKVSSGKLPPVQSVGPINVDVRDVAKAHVLALKSPHTSQVGQKRLFIGDRNQFFSWKDAVEHLKSARPAISDRLPDTSEAQHTKIANVDTSRAAEILGLTTYTPWEKTVEDTAAALLAVEKDWSS</sequence>
<dbReference type="Pfam" id="PF01370">
    <property type="entry name" value="Epimerase"/>
    <property type="match status" value="1"/>
</dbReference>
<protein>
    <submittedName>
        <fullName evidence="4">NAD-P-binding protein</fullName>
    </submittedName>
</protein>
<dbReference type="PANTHER" id="PTHR10366:SF564">
    <property type="entry name" value="STEROL-4-ALPHA-CARBOXYLATE 3-DEHYDROGENASE, DECARBOXYLATING"/>
    <property type="match status" value="1"/>
</dbReference>
<dbReference type="Gene3D" id="3.40.50.720">
    <property type="entry name" value="NAD(P)-binding Rossmann-like Domain"/>
    <property type="match status" value="1"/>
</dbReference>
<accession>A0A4Y7Q7Q9</accession>
<dbReference type="AlphaFoldDB" id="A0A4Y7Q7Q9"/>